<comment type="caution">
    <text evidence="1">The sequence shown here is derived from an EMBL/GenBank/DDBJ whole genome shotgun (WGS) entry which is preliminary data.</text>
</comment>
<reference evidence="1" key="1">
    <citation type="submission" date="2021-05" db="EMBL/GenBank/DDBJ databases">
        <authorList>
            <person name="Pan Q."/>
            <person name="Jouanno E."/>
            <person name="Zahm M."/>
            <person name="Klopp C."/>
            <person name="Cabau C."/>
            <person name="Louis A."/>
            <person name="Berthelot C."/>
            <person name="Parey E."/>
            <person name="Roest Crollius H."/>
            <person name="Montfort J."/>
            <person name="Robinson-Rechavi M."/>
            <person name="Bouchez O."/>
            <person name="Lampietro C."/>
            <person name="Lopez Roques C."/>
            <person name="Donnadieu C."/>
            <person name="Postlethwait J."/>
            <person name="Bobe J."/>
            <person name="Dillon D."/>
            <person name="Chandos A."/>
            <person name="von Hippel F."/>
            <person name="Guiguen Y."/>
        </authorList>
    </citation>
    <scope>NUCLEOTIDE SEQUENCE</scope>
    <source>
        <strain evidence="1">YG-Jan2019</strain>
    </source>
</reference>
<organism evidence="1 2">
    <name type="scientific">Dallia pectoralis</name>
    <name type="common">Alaska blackfish</name>
    <dbReference type="NCBI Taxonomy" id="75939"/>
    <lineage>
        <taxon>Eukaryota</taxon>
        <taxon>Metazoa</taxon>
        <taxon>Chordata</taxon>
        <taxon>Craniata</taxon>
        <taxon>Vertebrata</taxon>
        <taxon>Euteleostomi</taxon>
        <taxon>Actinopterygii</taxon>
        <taxon>Neopterygii</taxon>
        <taxon>Teleostei</taxon>
        <taxon>Protacanthopterygii</taxon>
        <taxon>Esociformes</taxon>
        <taxon>Umbridae</taxon>
        <taxon>Dallia</taxon>
    </lineage>
</organism>
<gene>
    <name evidence="1" type="ORF">DPEC_G00014460</name>
</gene>
<proteinExistence type="predicted"/>
<keyword evidence="2" id="KW-1185">Reference proteome</keyword>
<evidence type="ECO:0000313" key="2">
    <source>
        <dbReference type="Proteomes" id="UP001157502"/>
    </source>
</evidence>
<evidence type="ECO:0000313" key="1">
    <source>
        <dbReference type="EMBL" id="KAJ8017120.1"/>
    </source>
</evidence>
<sequence>MHSLTVKWEVLLKLSEKVTKEEKSVWQAEKTLDKNETTLANVIKEDDENKTQAIKMTSSDISKNKQIINEFSLYTEFLLNLSPPGVARETAGGWTALKQEAQLADMVKPGRRIFYTRHPGGGRESVYRKLAPVCDPENIIHPLPKVALKMSGIDVKPVCSGRQEPELYFTDPQQMFDLLV</sequence>
<dbReference type="EMBL" id="CM055728">
    <property type="protein sequence ID" value="KAJ8017120.1"/>
    <property type="molecule type" value="Genomic_DNA"/>
</dbReference>
<protein>
    <submittedName>
        <fullName evidence="1">Uncharacterized protein</fullName>
    </submittedName>
</protein>
<accession>A0ACC2HN57</accession>
<dbReference type="Proteomes" id="UP001157502">
    <property type="component" value="Chromosome 1"/>
</dbReference>
<name>A0ACC2HN57_DALPE</name>